<dbReference type="AlphaFoldDB" id="A0A6N2YZM8"/>
<evidence type="ECO:0000313" key="1">
    <source>
        <dbReference type="EMBL" id="VYT71713.1"/>
    </source>
</evidence>
<organism evidence="1">
    <name type="scientific">Collinsella intestinalis</name>
    <dbReference type="NCBI Taxonomy" id="147207"/>
    <lineage>
        <taxon>Bacteria</taxon>
        <taxon>Bacillati</taxon>
        <taxon>Actinomycetota</taxon>
        <taxon>Coriobacteriia</taxon>
        <taxon>Coriobacteriales</taxon>
        <taxon>Coriobacteriaceae</taxon>
        <taxon>Collinsella</taxon>
    </lineage>
</organism>
<sequence>MGYTTKAMPPEARRQYVTVETVTVHEPGAASWVEPYAVRWPDGRRWEIERLYGHETIGAENGAEVIRWRVQIAGQPKYLYKSKDWFVVPKAPKVRLP</sequence>
<accession>A0A6N2YZM8</accession>
<dbReference type="EMBL" id="CACRTN010000009">
    <property type="protein sequence ID" value="VYT71713.1"/>
    <property type="molecule type" value="Genomic_DNA"/>
</dbReference>
<protein>
    <submittedName>
        <fullName evidence="1">Uncharacterized protein</fullName>
    </submittedName>
</protein>
<proteinExistence type="predicted"/>
<reference evidence="1" key="1">
    <citation type="submission" date="2019-11" db="EMBL/GenBank/DDBJ databases">
        <authorList>
            <person name="Feng L."/>
        </authorList>
    </citation>
    <scope>NUCLEOTIDE SEQUENCE</scope>
    <source>
        <strain evidence="1">CintestinalisLFYP54</strain>
    </source>
</reference>
<name>A0A6N2YZM8_9ACTN</name>
<gene>
    <name evidence="1" type="ORF">CILFYP54_01351</name>
</gene>